<dbReference type="PANTHER" id="PTHR43464:SF92">
    <property type="entry name" value="SLR1071 PROTEIN"/>
    <property type="match status" value="1"/>
</dbReference>
<dbReference type="RefSeq" id="WP_345917972.1">
    <property type="nucleotide sequence ID" value="NZ_JBDIVE010000001.1"/>
</dbReference>
<dbReference type="GO" id="GO:0008168">
    <property type="term" value="F:methyltransferase activity"/>
    <property type="evidence" value="ECO:0007669"/>
    <property type="project" value="UniProtKB-KW"/>
</dbReference>
<dbReference type="SUPFAM" id="SSF53335">
    <property type="entry name" value="S-adenosyl-L-methionine-dependent methyltransferases"/>
    <property type="match status" value="1"/>
</dbReference>
<protein>
    <submittedName>
        <fullName evidence="1">Methyltransferase domain-containing protein</fullName>
    </submittedName>
</protein>
<sequence>MSNTPVKTEAEIYTLCQQVLSGSVNISALINVLINDLRSTLSEDRALVPAMKRRVAVHLGVEDFDELLIPLLASIADDNLRYQYANHFAAIALHTGEHALALRYFALALSPERRTEHTESVAIVAAEQESYDDNALHIDLAVRVVVSAAPELARLHQRGKLRILDLCCGTGLSALPLIGFGDHIEGVDLDVSGVRRAGREVLYAQLHEGDAIGVLQNLSGPFDLIQCIGAIYHFPQADWLFEQAERLLAPGGLLLFNNWPCPDSADTLVTCSGNLRHCHSERYLNQLAQRHQLIPAGKTWHTIYGNLPNWFMKYSKAS</sequence>
<dbReference type="EMBL" id="JBDIVE010000001">
    <property type="protein sequence ID" value="MEN3067204.1"/>
    <property type="molecule type" value="Genomic_DNA"/>
</dbReference>
<gene>
    <name evidence="1" type="ORF">ABDB84_01865</name>
</gene>
<organism evidence="1 2">
    <name type="scientific">Uliginosibacterium sediminicola</name>
    <dbReference type="NCBI Taxonomy" id="2024550"/>
    <lineage>
        <taxon>Bacteria</taxon>
        <taxon>Pseudomonadati</taxon>
        <taxon>Pseudomonadota</taxon>
        <taxon>Betaproteobacteria</taxon>
        <taxon>Rhodocyclales</taxon>
        <taxon>Zoogloeaceae</taxon>
        <taxon>Uliginosibacterium</taxon>
    </lineage>
</organism>
<evidence type="ECO:0000313" key="1">
    <source>
        <dbReference type="EMBL" id="MEN3067204.1"/>
    </source>
</evidence>
<dbReference type="PANTHER" id="PTHR43464">
    <property type="entry name" value="METHYLTRANSFERASE"/>
    <property type="match status" value="1"/>
</dbReference>
<evidence type="ECO:0000313" key="2">
    <source>
        <dbReference type="Proteomes" id="UP001410394"/>
    </source>
</evidence>
<comment type="caution">
    <text evidence="1">The sequence shown here is derived from an EMBL/GenBank/DDBJ whole genome shotgun (WGS) entry which is preliminary data.</text>
</comment>
<reference evidence="1 2" key="1">
    <citation type="journal article" date="2018" name="Int. J. Syst. Evol. Microbiol.">
        <title>Uliginosibacterium sediminicola sp. nov., isolated from freshwater sediment.</title>
        <authorList>
            <person name="Hwang W.M."/>
            <person name="Kim S.M."/>
            <person name="Kang K."/>
            <person name="Ahn T.Y."/>
        </authorList>
    </citation>
    <scope>NUCLEOTIDE SEQUENCE [LARGE SCALE GENOMIC DNA]</scope>
    <source>
        <strain evidence="1 2">M1-21</strain>
    </source>
</reference>
<keyword evidence="1" id="KW-0808">Transferase</keyword>
<dbReference type="InterPro" id="IPR029063">
    <property type="entry name" value="SAM-dependent_MTases_sf"/>
</dbReference>
<proteinExistence type="predicted"/>
<keyword evidence="1" id="KW-0489">Methyltransferase</keyword>
<dbReference type="Pfam" id="PF13489">
    <property type="entry name" value="Methyltransf_23"/>
    <property type="match status" value="1"/>
</dbReference>
<dbReference type="Gene3D" id="3.40.50.150">
    <property type="entry name" value="Vaccinia Virus protein VP39"/>
    <property type="match status" value="1"/>
</dbReference>
<keyword evidence="2" id="KW-1185">Reference proteome</keyword>
<name>A0ABU9YU39_9RHOO</name>
<dbReference type="GO" id="GO:0032259">
    <property type="term" value="P:methylation"/>
    <property type="evidence" value="ECO:0007669"/>
    <property type="project" value="UniProtKB-KW"/>
</dbReference>
<dbReference type="Proteomes" id="UP001410394">
    <property type="component" value="Unassembled WGS sequence"/>
</dbReference>
<accession>A0ABU9YU39</accession>
<dbReference type="CDD" id="cd02440">
    <property type="entry name" value="AdoMet_MTases"/>
    <property type="match status" value="1"/>
</dbReference>